<keyword evidence="3" id="KW-1185">Reference proteome</keyword>
<dbReference type="OrthoDB" id="8445115at2"/>
<organism evidence="2 3">
    <name type="scientific">Faunimonas pinastri</name>
    <dbReference type="NCBI Taxonomy" id="1855383"/>
    <lineage>
        <taxon>Bacteria</taxon>
        <taxon>Pseudomonadati</taxon>
        <taxon>Pseudomonadota</taxon>
        <taxon>Alphaproteobacteria</taxon>
        <taxon>Hyphomicrobiales</taxon>
        <taxon>Afifellaceae</taxon>
        <taxon>Faunimonas</taxon>
    </lineage>
</organism>
<dbReference type="STRING" id="1855383.SAMN05216548_13213"/>
<proteinExistence type="predicted"/>
<dbReference type="InterPro" id="IPR056490">
    <property type="entry name" value="Rcc01698_C"/>
</dbReference>
<sequence length="322" mass="34719">MRRLRTTDGPAELAFMDLPLLKGTEADAAPTLAAYASPWRDVAVYRSPAETGFRLNTRLDQAATMGELTAPLYSGPTSRWDRGNSVFLRLYGDDQLSAKEDLLVFDGGNVLCVENADGDWEVLQFADAELTGSKTYRLSRLLRGQAGTEGAMRDPVASGARIVLLDSACEQATLVPDERELPFNWKWGPAAADLSAASFQSATRAFEGVGLRPLSPVHIRAKRDAVTGDVTVSWVRRTRRNGDSWAQIEVPLAEEREAYAVDILDGGAVKRTLSASSPSVLYSAADQLADWGGALPATLTIAVVQISITFGRGQSRTATLSI</sequence>
<name>A0A1H9QQL0_9HYPH</name>
<reference evidence="2 3" key="1">
    <citation type="submission" date="2016-10" db="EMBL/GenBank/DDBJ databases">
        <authorList>
            <person name="de Groot N.N."/>
        </authorList>
    </citation>
    <scope>NUCLEOTIDE SEQUENCE [LARGE SCALE GENOMIC DNA]</scope>
    <source>
        <strain evidence="2 3">A52C2</strain>
    </source>
</reference>
<gene>
    <name evidence="2" type="ORF">SAMN05216548_13213</name>
</gene>
<feature type="domain" description="Rcc01698-like C-terminal" evidence="1">
    <location>
        <begin position="63"/>
        <end position="163"/>
    </location>
</feature>
<dbReference type="Proteomes" id="UP000199647">
    <property type="component" value="Unassembled WGS sequence"/>
</dbReference>
<dbReference type="AlphaFoldDB" id="A0A1H9QQL0"/>
<protein>
    <recommendedName>
        <fullName evidence="1">Rcc01698-like C-terminal domain-containing protein</fullName>
    </recommendedName>
</protein>
<evidence type="ECO:0000313" key="2">
    <source>
        <dbReference type="EMBL" id="SER62881.1"/>
    </source>
</evidence>
<dbReference type="RefSeq" id="WP_092500043.1">
    <property type="nucleotide sequence ID" value="NZ_FOFG01000032.1"/>
</dbReference>
<dbReference type="EMBL" id="FOFG01000032">
    <property type="protein sequence ID" value="SER62881.1"/>
    <property type="molecule type" value="Genomic_DNA"/>
</dbReference>
<accession>A0A1H9QQL0</accession>
<evidence type="ECO:0000313" key="3">
    <source>
        <dbReference type="Proteomes" id="UP000199647"/>
    </source>
</evidence>
<evidence type="ECO:0000259" key="1">
    <source>
        <dbReference type="Pfam" id="PF23666"/>
    </source>
</evidence>
<dbReference type="Pfam" id="PF23666">
    <property type="entry name" value="Rcc01698_C"/>
    <property type="match status" value="1"/>
</dbReference>